<dbReference type="EMBL" id="AVPF01000003">
    <property type="protein sequence ID" value="KGX91275.1"/>
    <property type="molecule type" value="Genomic_DNA"/>
</dbReference>
<keyword evidence="2" id="KW-1185">Reference proteome</keyword>
<protein>
    <submittedName>
        <fullName evidence="1">Uncharacterized protein</fullName>
    </submittedName>
</protein>
<dbReference type="Proteomes" id="UP000030403">
    <property type="component" value="Unassembled WGS sequence"/>
</dbReference>
<comment type="caution">
    <text evidence="1">The sequence shown here is derived from an EMBL/GenBank/DDBJ whole genome shotgun (WGS) entry which is preliminary data.</text>
</comment>
<gene>
    <name evidence="1" type="ORF">N783_11225</name>
</gene>
<name>A0A0A5GJE6_9BACI</name>
<accession>A0A0A5GJE6</accession>
<dbReference type="AlphaFoldDB" id="A0A0A5GJE6"/>
<evidence type="ECO:0000313" key="2">
    <source>
        <dbReference type="Proteomes" id="UP000030403"/>
    </source>
</evidence>
<evidence type="ECO:0000313" key="1">
    <source>
        <dbReference type="EMBL" id="KGX91275.1"/>
    </source>
</evidence>
<organism evidence="1 2">
    <name type="scientific">Pontibacillus marinus BH030004 = DSM 16465</name>
    <dbReference type="NCBI Taxonomy" id="1385511"/>
    <lineage>
        <taxon>Bacteria</taxon>
        <taxon>Bacillati</taxon>
        <taxon>Bacillota</taxon>
        <taxon>Bacilli</taxon>
        <taxon>Bacillales</taxon>
        <taxon>Bacillaceae</taxon>
        <taxon>Pontibacillus</taxon>
    </lineage>
</organism>
<sequence length="50" mass="5978">MGNDLYWIEVLDGYQVHLKVFGIFPHKKSLLFSEQKGRDRYYAKATQEKE</sequence>
<reference evidence="1 2" key="1">
    <citation type="submission" date="2013-08" db="EMBL/GenBank/DDBJ databases">
        <authorList>
            <person name="Huang J."/>
            <person name="Wang G."/>
        </authorList>
    </citation>
    <scope>NUCLEOTIDE SEQUENCE [LARGE SCALE GENOMIC DNA]</scope>
    <source>
        <strain evidence="1 2">BH030004</strain>
    </source>
</reference>
<proteinExistence type="predicted"/>